<accession>A0A101AE98</accession>
<reference evidence="1 2" key="1">
    <citation type="submission" date="2016-01" db="EMBL/GenBank/DDBJ databases">
        <authorList>
            <consortium name="TB Trials Study Group"/>
            <person name="Sutton G."/>
            <person name="Brinkac L."/>
            <person name="Sanka R."/>
            <person name="Adams M."/>
            <person name="Lau E.L."/>
            <person name="Macaden R."/>
            <person name="Grewal H.M.S."/>
        </authorList>
    </citation>
    <scope>NUCLEOTIDE SEQUENCE [LARGE SCALE GENOMIC DNA]</scope>
    <source>
        <strain evidence="1 2">IS-1744</strain>
    </source>
</reference>
<keyword evidence="2" id="KW-1185">Reference proteome</keyword>
<proteinExistence type="predicted"/>
<dbReference type="Proteomes" id="UP000053707">
    <property type="component" value="Unassembled WGS sequence"/>
</dbReference>
<dbReference type="EMBL" id="LQIR01000001">
    <property type="protein sequence ID" value="KUI21263.1"/>
    <property type="molecule type" value="Genomic_DNA"/>
</dbReference>
<gene>
    <name evidence="1" type="ORF">AU192_12640</name>
</gene>
<name>A0A101AE98_9MYCO</name>
<evidence type="ECO:0000313" key="2">
    <source>
        <dbReference type="Proteomes" id="UP000053707"/>
    </source>
</evidence>
<comment type="caution">
    <text evidence="1">The sequence shown here is derived from an EMBL/GenBank/DDBJ whole genome shotgun (WGS) entry which is preliminary data.</text>
</comment>
<organism evidence="1 2">
    <name type="scientific">Mycobacterium lehmannii</name>
    <dbReference type="NCBI Taxonomy" id="2048550"/>
    <lineage>
        <taxon>Bacteria</taxon>
        <taxon>Bacillati</taxon>
        <taxon>Actinomycetota</taxon>
        <taxon>Actinomycetes</taxon>
        <taxon>Mycobacteriales</taxon>
        <taxon>Mycobacteriaceae</taxon>
        <taxon>Mycobacterium</taxon>
    </lineage>
</organism>
<dbReference type="AlphaFoldDB" id="A0A101AE98"/>
<evidence type="ECO:0008006" key="3">
    <source>
        <dbReference type="Google" id="ProtNLM"/>
    </source>
</evidence>
<dbReference type="RefSeq" id="WP_064394057.1">
    <property type="nucleotide sequence ID" value="NZ_LQIR01000001.1"/>
</dbReference>
<sequence length="398" mass="45570">MTALPRWDTQMEALKGVADHLLATWRPDGASEAEVQDMNKLALSILACGYLCHVYTDSRRPVFMPLWNYACNQGGPNPDYVYLSAEVDGSGVYELVGRRGTVRFVEITQQAPGMMKSLKGVERQMKFRAITHDLDDLTIAEDGSFRVIMSAERPDSYDGDWWPLNPEVGKLLMRKCACDWNAEIDAQVAINRLDDAGEDMSPAEIARRFSELGDWIKGMIDFDMELVRYYREHHGFNVLLRSQWIQQGGGLATKQAYYDGIHQIADDEALIVEFPVPANCYYWQILVADDRFSTVDWVNRQSSLNDIQARIDPDGWCRGVVSKRDPGVYNWLDKADWPWGILQARFYKAEEFPDVTVTKVPVADVLDHLPEGTQVLTPDERRTQLRHRRTGAQMRRIW</sequence>
<protein>
    <recommendedName>
        <fullName evidence="3">DUF1214 domain-containing protein</fullName>
    </recommendedName>
</protein>
<evidence type="ECO:0000313" key="1">
    <source>
        <dbReference type="EMBL" id="KUI21263.1"/>
    </source>
</evidence>